<name>A0ABP7X7H3_9ACTN</name>
<dbReference type="Gene3D" id="1.10.530.10">
    <property type="match status" value="1"/>
</dbReference>
<dbReference type="SUPFAM" id="SSF53955">
    <property type="entry name" value="Lysozyme-like"/>
    <property type="match status" value="1"/>
</dbReference>
<evidence type="ECO:0000256" key="1">
    <source>
        <dbReference type="SAM" id="MobiDB-lite"/>
    </source>
</evidence>
<evidence type="ECO:0000256" key="2">
    <source>
        <dbReference type="SAM" id="Phobius"/>
    </source>
</evidence>
<evidence type="ECO:0000313" key="4">
    <source>
        <dbReference type="Proteomes" id="UP001500683"/>
    </source>
</evidence>
<dbReference type="Proteomes" id="UP001500683">
    <property type="component" value="Unassembled WGS sequence"/>
</dbReference>
<feature type="region of interest" description="Disordered" evidence="1">
    <location>
        <begin position="151"/>
        <end position="206"/>
    </location>
</feature>
<reference evidence="4" key="1">
    <citation type="journal article" date="2019" name="Int. J. Syst. Evol. Microbiol.">
        <title>The Global Catalogue of Microorganisms (GCM) 10K type strain sequencing project: providing services to taxonomists for standard genome sequencing and annotation.</title>
        <authorList>
            <consortium name="The Broad Institute Genomics Platform"/>
            <consortium name="The Broad Institute Genome Sequencing Center for Infectious Disease"/>
            <person name="Wu L."/>
            <person name="Ma J."/>
        </authorList>
    </citation>
    <scope>NUCLEOTIDE SEQUENCE [LARGE SCALE GENOMIC DNA]</scope>
    <source>
        <strain evidence="4">JCM 16702</strain>
    </source>
</reference>
<feature type="compositionally biased region" description="Basic and acidic residues" evidence="1">
    <location>
        <begin position="155"/>
        <end position="170"/>
    </location>
</feature>
<keyword evidence="2" id="KW-1133">Transmembrane helix</keyword>
<sequence length="306" mass="31343">MRVAGASARAGDGLGEPGGDTATLQAVSAGDPAQAPYGAPDAPRDEIEVGPGMPQGPAPRSRKPARARRASKAPKAPKAAKAPGEPGRPGGGRTGLKVAAVAAGALVLVGGGAVAAFAFTGGEGDKTVVQPSPLADAPKQPPVDLEALAAARHKQAVERASRNARKETVKRPALLPKGTPIPTKKPEDKDEGGSGGAPTAGNPMPAGEAQAYAKAIMDNYGFNPSTQFGCLVNLWNKESHWNYRASNPTSGAYGIPQALPGSKMASEGADWRTNAKTQIRWGLGYIKGRYGSPCGAWQHSQSTGWY</sequence>
<protein>
    <recommendedName>
        <fullName evidence="5">Lytic transglycosylase domain-containing protein</fullName>
    </recommendedName>
</protein>
<proteinExistence type="predicted"/>
<feature type="compositionally biased region" description="Basic residues" evidence="1">
    <location>
        <begin position="60"/>
        <end position="72"/>
    </location>
</feature>
<dbReference type="InterPro" id="IPR023346">
    <property type="entry name" value="Lysozyme-like_dom_sf"/>
</dbReference>
<dbReference type="EMBL" id="BAAAZG010000087">
    <property type="protein sequence ID" value="GAA4106319.1"/>
    <property type="molecule type" value="Genomic_DNA"/>
</dbReference>
<comment type="caution">
    <text evidence="3">The sequence shown here is derived from an EMBL/GenBank/DDBJ whole genome shotgun (WGS) entry which is preliminary data.</text>
</comment>
<feature type="transmembrane region" description="Helical" evidence="2">
    <location>
        <begin position="98"/>
        <end position="119"/>
    </location>
</feature>
<gene>
    <name evidence="3" type="ORF">GCM10022214_87190</name>
</gene>
<feature type="compositionally biased region" description="Low complexity" evidence="1">
    <location>
        <begin position="73"/>
        <end position="85"/>
    </location>
</feature>
<evidence type="ECO:0000313" key="3">
    <source>
        <dbReference type="EMBL" id="GAA4106319.1"/>
    </source>
</evidence>
<feature type="region of interest" description="Disordered" evidence="1">
    <location>
        <begin position="1"/>
        <end position="95"/>
    </location>
</feature>
<organism evidence="3 4">
    <name type="scientific">Actinomadura miaoliensis</name>
    <dbReference type="NCBI Taxonomy" id="430685"/>
    <lineage>
        <taxon>Bacteria</taxon>
        <taxon>Bacillati</taxon>
        <taxon>Actinomycetota</taxon>
        <taxon>Actinomycetes</taxon>
        <taxon>Streptosporangiales</taxon>
        <taxon>Thermomonosporaceae</taxon>
        <taxon>Actinomadura</taxon>
    </lineage>
</organism>
<evidence type="ECO:0008006" key="5">
    <source>
        <dbReference type="Google" id="ProtNLM"/>
    </source>
</evidence>
<accession>A0ABP7X7H3</accession>
<keyword evidence="2" id="KW-0472">Membrane</keyword>
<keyword evidence="2" id="KW-0812">Transmembrane</keyword>
<keyword evidence="4" id="KW-1185">Reference proteome</keyword>